<reference evidence="2" key="1">
    <citation type="submission" date="2017-11" db="EMBL/GenBank/DDBJ databases">
        <authorList>
            <person name="Watanabe M."/>
            <person name="Kojima H."/>
        </authorList>
    </citation>
    <scope>NUCLEOTIDE SEQUENCE [LARGE SCALE GENOMIC DNA]</scope>
    <source>
        <strain evidence="2">Tokyo 01</strain>
    </source>
</reference>
<accession>A0A401FTC6</accession>
<dbReference type="Proteomes" id="UP000288096">
    <property type="component" value="Unassembled WGS sequence"/>
</dbReference>
<proteinExistence type="predicted"/>
<comment type="caution">
    <text evidence="1">The sequence shown here is derived from an EMBL/GenBank/DDBJ whole genome shotgun (WGS) entry which is preliminary data.</text>
</comment>
<dbReference type="EMBL" id="BEXT01000001">
    <property type="protein sequence ID" value="GBC60215.1"/>
    <property type="molecule type" value="Genomic_DNA"/>
</dbReference>
<organism evidence="1 2">
    <name type="scientific">Desulfonema ishimotonii</name>
    <dbReference type="NCBI Taxonomy" id="45657"/>
    <lineage>
        <taxon>Bacteria</taxon>
        <taxon>Pseudomonadati</taxon>
        <taxon>Thermodesulfobacteriota</taxon>
        <taxon>Desulfobacteria</taxon>
        <taxon>Desulfobacterales</taxon>
        <taxon>Desulfococcaceae</taxon>
        <taxon>Desulfonema</taxon>
    </lineage>
</organism>
<dbReference type="Gene3D" id="3.40.50.300">
    <property type="entry name" value="P-loop containing nucleotide triphosphate hydrolases"/>
    <property type="match status" value="1"/>
</dbReference>
<protein>
    <submittedName>
        <fullName evidence="1">Cytoplasmic protein</fullName>
    </submittedName>
</protein>
<dbReference type="SUPFAM" id="SSF52540">
    <property type="entry name" value="P-loop containing nucleoside triphosphate hydrolases"/>
    <property type="match status" value="1"/>
</dbReference>
<evidence type="ECO:0000313" key="1">
    <source>
        <dbReference type="EMBL" id="GBC60215.1"/>
    </source>
</evidence>
<reference evidence="2" key="2">
    <citation type="submission" date="2019-01" db="EMBL/GenBank/DDBJ databases">
        <title>Genome sequence of Desulfonema ishimotonii strain Tokyo 01.</title>
        <authorList>
            <person name="Fukui M."/>
        </authorList>
    </citation>
    <scope>NUCLEOTIDE SEQUENCE [LARGE SCALE GENOMIC DNA]</scope>
    <source>
        <strain evidence="2">Tokyo 01</strain>
    </source>
</reference>
<sequence length="240" mass="26671">MLKKDIIRRNPLRLMGYEAEDILGKGEFGALTARAGVGKTAFVVQLALDKLLRDKNILHISIDEPVDKVCLWYEEAFRNIASQCDIKQLEPFWEAILPKRLVMTFKVDGFSVPKLEERIADLTAQNIFFPQTLIVDGLPFDEMEEIAATLNDLKRMAEAQDLSVWFTVRTHRHESPGPDGMPIPLTGIADLFKTILELQPDGKDIQIKAIKGGPEGAGSPTLILDPSTMLVKSKSGSGEK</sequence>
<dbReference type="InterPro" id="IPR027417">
    <property type="entry name" value="P-loop_NTPase"/>
</dbReference>
<dbReference type="OrthoDB" id="368791at2"/>
<gene>
    <name evidence="1" type="ORF">DENIS_1166</name>
</gene>
<keyword evidence="2" id="KW-1185">Reference proteome</keyword>
<name>A0A401FTC6_9BACT</name>
<dbReference type="AlphaFoldDB" id="A0A401FTC6"/>
<evidence type="ECO:0000313" key="2">
    <source>
        <dbReference type="Proteomes" id="UP000288096"/>
    </source>
</evidence>
<dbReference type="RefSeq" id="WP_124327658.1">
    <property type="nucleotide sequence ID" value="NZ_BEXT01000001.1"/>
</dbReference>